<gene>
    <name evidence="1" type="ORF">S01H1_53494</name>
</gene>
<proteinExistence type="predicted"/>
<evidence type="ECO:0000313" key="1">
    <source>
        <dbReference type="EMBL" id="GAG24584.1"/>
    </source>
</evidence>
<feature type="non-terminal residue" evidence="1">
    <location>
        <position position="136"/>
    </location>
</feature>
<reference evidence="1" key="1">
    <citation type="journal article" date="2014" name="Front. Microbiol.">
        <title>High frequency of phylogenetically diverse reductive dehalogenase-homologous genes in deep subseafloor sedimentary metagenomes.</title>
        <authorList>
            <person name="Kawai M."/>
            <person name="Futagami T."/>
            <person name="Toyoda A."/>
            <person name="Takaki Y."/>
            <person name="Nishi S."/>
            <person name="Hori S."/>
            <person name="Arai W."/>
            <person name="Tsubouchi T."/>
            <person name="Morono Y."/>
            <person name="Uchiyama I."/>
            <person name="Ito T."/>
            <person name="Fujiyama A."/>
            <person name="Inagaki F."/>
            <person name="Takami H."/>
        </authorList>
    </citation>
    <scope>NUCLEOTIDE SEQUENCE</scope>
    <source>
        <strain evidence="1">Expedition CK06-06</strain>
    </source>
</reference>
<dbReference type="InterPro" id="IPR029058">
    <property type="entry name" value="AB_hydrolase_fold"/>
</dbReference>
<dbReference type="SUPFAM" id="SSF53474">
    <property type="entry name" value="alpha/beta-Hydrolases"/>
    <property type="match status" value="1"/>
</dbReference>
<accession>X0W1C5</accession>
<name>X0W1C5_9ZZZZ</name>
<comment type="caution">
    <text evidence="1">The sequence shown here is derived from an EMBL/GenBank/DDBJ whole genome shotgun (WGS) entry which is preliminary data.</text>
</comment>
<dbReference type="AlphaFoldDB" id="X0W1C5"/>
<sequence>MIAKRVLRRKLMRRYQRAFLIIGIFLVLSVALLAGLWANRYTRVALTTASVMPDLFVDLPVSPLKLTTSEPIKEEVTFEYGSREVVADLYRPSDGGRHGAVVVVIGAAPRARTDPRAIRLARGAARAGIAVIRANS</sequence>
<organism evidence="1">
    <name type="scientific">marine sediment metagenome</name>
    <dbReference type="NCBI Taxonomy" id="412755"/>
    <lineage>
        <taxon>unclassified sequences</taxon>
        <taxon>metagenomes</taxon>
        <taxon>ecological metagenomes</taxon>
    </lineage>
</organism>
<dbReference type="EMBL" id="BARS01034643">
    <property type="protein sequence ID" value="GAG24584.1"/>
    <property type="molecule type" value="Genomic_DNA"/>
</dbReference>
<dbReference type="Gene3D" id="3.40.50.1820">
    <property type="entry name" value="alpha/beta hydrolase"/>
    <property type="match status" value="1"/>
</dbReference>
<protein>
    <submittedName>
        <fullName evidence="1">Uncharacterized protein</fullName>
    </submittedName>
</protein>